<protein>
    <submittedName>
        <fullName evidence="3">Uncharacterized protein</fullName>
    </submittedName>
</protein>
<dbReference type="Proteomes" id="UP000254631">
    <property type="component" value="Unassembled WGS sequence"/>
</dbReference>
<dbReference type="RefSeq" id="WP_011946186.1">
    <property type="nucleotide sequence ID" value="NZ_BAZA01000064.1"/>
</dbReference>
<evidence type="ECO:0000313" key="3">
    <source>
        <dbReference type="EMBL" id="STX79262.1"/>
    </source>
</evidence>
<gene>
    <name evidence="3" type="ORF">NCTC12000_01251</name>
    <name evidence="2" type="ORF">O6C86_05890</name>
</gene>
<evidence type="ECO:0000313" key="4">
    <source>
        <dbReference type="Proteomes" id="UP000254631"/>
    </source>
</evidence>
<dbReference type="EMBL" id="UGOL01000001">
    <property type="protein sequence ID" value="STX79262.1"/>
    <property type="molecule type" value="Genomic_DNA"/>
</dbReference>
<organism evidence="3 4">
    <name type="scientific">Legionella pneumophila</name>
    <dbReference type="NCBI Taxonomy" id="446"/>
    <lineage>
        <taxon>Bacteria</taxon>
        <taxon>Pseudomonadati</taxon>
        <taxon>Pseudomonadota</taxon>
        <taxon>Gammaproteobacteria</taxon>
        <taxon>Legionellales</taxon>
        <taxon>Legionellaceae</taxon>
        <taxon>Legionella</taxon>
    </lineage>
</organism>
<evidence type="ECO:0000256" key="1">
    <source>
        <dbReference type="SAM" id="MobiDB-lite"/>
    </source>
</evidence>
<accession>A0A129H600</accession>
<proteinExistence type="predicted"/>
<dbReference type="Proteomes" id="UP001071279">
    <property type="component" value="Unassembled WGS sequence"/>
</dbReference>
<dbReference type="EMBL" id="JAPXIC010000040">
    <property type="protein sequence ID" value="MCZ4718744.1"/>
    <property type="molecule type" value="Genomic_DNA"/>
</dbReference>
<sequence>MKTLSETNPYLHDKENAKKLNARSTRTSCGVEGIVKHDLPPIEIDHSRSDKVLKEMKQRLQGSSEKSSDS</sequence>
<feature type="region of interest" description="Disordered" evidence="1">
    <location>
        <begin position="1"/>
        <end position="24"/>
    </location>
</feature>
<reference evidence="2" key="2">
    <citation type="submission" date="2022-12" db="EMBL/GenBank/DDBJ databases">
        <title>Comparative genomics of Legionella pneumophila isolates from the West Bank and Germany support molecular epidemiology of Legionnaires disease.</title>
        <authorList>
            <person name="Zayed A.R."/>
            <person name="Bitar D.M."/>
            <person name="Steinert M."/>
            <person name="Lueck C."/>
            <person name="Brettar I."/>
            <person name="Hoefle M.G."/>
            <person name="Bunk B."/>
        </authorList>
    </citation>
    <scope>NUCLEOTIDE SEQUENCE</scope>
    <source>
        <strain evidence="2">H23</strain>
    </source>
</reference>
<name>A0A129H600_LEGPN</name>
<reference evidence="3 4" key="1">
    <citation type="submission" date="2018-06" db="EMBL/GenBank/DDBJ databases">
        <authorList>
            <consortium name="Pathogen Informatics"/>
            <person name="Doyle S."/>
        </authorList>
    </citation>
    <scope>NUCLEOTIDE SEQUENCE [LARGE SCALE GENOMIC DNA]</scope>
    <source>
        <strain evidence="3 4">NCTC12000</strain>
    </source>
</reference>
<dbReference type="AlphaFoldDB" id="A0A129H600"/>
<evidence type="ECO:0000313" key="2">
    <source>
        <dbReference type="EMBL" id="MCZ4718744.1"/>
    </source>
</evidence>